<dbReference type="AlphaFoldDB" id="A0AAW0K1W8"/>
<reference evidence="2 3" key="1">
    <citation type="journal article" date="2023" name="bioRxiv">
        <title>Conserved and derived expression patterns and positive selection on dental genes reveal complex evolutionary context of ever-growing rodent molars.</title>
        <authorList>
            <person name="Calamari Z.T."/>
            <person name="Song A."/>
            <person name="Cohen E."/>
            <person name="Akter M."/>
            <person name="Roy R.D."/>
            <person name="Hallikas O."/>
            <person name="Christensen M.M."/>
            <person name="Li P."/>
            <person name="Marangoni P."/>
            <person name="Jernvall J."/>
            <person name="Klein O.D."/>
        </authorList>
    </citation>
    <scope>NUCLEOTIDE SEQUENCE [LARGE SCALE GENOMIC DNA]</scope>
    <source>
        <strain evidence="2">V071</strain>
    </source>
</reference>
<evidence type="ECO:0000256" key="1">
    <source>
        <dbReference type="SAM" id="MobiDB-lite"/>
    </source>
</evidence>
<feature type="region of interest" description="Disordered" evidence="1">
    <location>
        <begin position="115"/>
        <end position="164"/>
    </location>
</feature>
<dbReference type="EMBL" id="JBBHLL010000007">
    <property type="protein sequence ID" value="KAK7833270.1"/>
    <property type="molecule type" value="Genomic_DNA"/>
</dbReference>
<dbReference type="Proteomes" id="UP001488838">
    <property type="component" value="Unassembled WGS sequence"/>
</dbReference>
<sequence>MPRDTNIENTQAGDPSHLGNQGRMALTRTGINLLRFQYGSHWYFKNREKLLLKFTGKKKPTATAKTKPRIRILREEVRAGLGYSMLYQCFCCFVVHKRCHEFVTFSCPGADKGPASDMADHEISQPPSSHDDDNVDDDDDDDGDGSNDEGDSSDYFSACGKPEVVGCAPKLRPQFYP</sequence>
<organism evidence="2 3">
    <name type="scientific">Myodes glareolus</name>
    <name type="common">Bank vole</name>
    <name type="synonym">Clethrionomys glareolus</name>
    <dbReference type="NCBI Taxonomy" id="447135"/>
    <lineage>
        <taxon>Eukaryota</taxon>
        <taxon>Metazoa</taxon>
        <taxon>Chordata</taxon>
        <taxon>Craniata</taxon>
        <taxon>Vertebrata</taxon>
        <taxon>Euteleostomi</taxon>
        <taxon>Mammalia</taxon>
        <taxon>Eutheria</taxon>
        <taxon>Euarchontoglires</taxon>
        <taxon>Glires</taxon>
        <taxon>Rodentia</taxon>
        <taxon>Myomorpha</taxon>
        <taxon>Muroidea</taxon>
        <taxon>Cricetidae</taxon>
        <taxon>Arvicolinae</taxon>
        <taxon>Myodes</taxon>
    </lineage>
</organism>
<name>A0AAW0K1W8_MYOGA</name>
<protein>
    <submittedName>
        <fullName evidence="2">Uncharacterized protein</fullName>
    </submittedName>
</protein>
<feature type="region of interest" description="Disordered" evidence="1">
    <location>
        <begin position="1"/>
        <end position="21"/>
    </location>
</feature>
<evidence type="ECO:0000313" key="3">
    <source>
        <dbReference type="Proteomes" id="UP001488838"/>
    </source>
</evidence>
<accession>A0AAW0K1W8</accession>
<keyword evidence="3" id="KW-1185">Reference proteome</keyword>
<proteinExistence type="predicted"/>
<comment type="caution">
    <text evidence="2">The sequence shown here is derived from an EMBL/GenBank/DDBJ whole genome shotgun (WGS) entry which is preliminary data.</text>
</comment>
<dbReference type="Gene3D" id="3.30.60.20">
    <property type="match status" value="1"/>
</dbReference>
<evidence type="ECO:0000313" key="2">
    <source>
        <dbReference type="EMBL" id="KAK7833270.1"/>
    </source>
</evidence>
<gene>
    <name evidence="2" type="ORF">U0070_017269</name>
</gene>
<feature type="compositionally biased region" description="Acidic residues" evidence="1">
    <location>
        <begin position="133"/>
        <end position="152"/>
    </location>
</feature>